<keyword evidence="3" id="KW-1185">Reference proteome</keyword>
<sequence>MSDPGAFSERVGPDFSATDTATWPAELLARRRWTGRTAASKRGFAPWADRDADLSCSKDHCRDHRSDGDGPVSETLAAARDDCAACRAHRDGTTTAECGHDARFKWSYDVNLVDGETVGLAEDDPRLAGRMYVQRGGDETLFGDWDNVRCPETGAVHPVARALCVHLGPTYTSLSSSASGFHTPFAYEGDLPGGRSTAKLQLDSESWGANDDPPVLELYTGTKLFGLTGRHVAGTPETVEPVAEDVLAAVLEAHGFAATDDAEQATTATERTFDADQYEPTATASDETTTDVRDVFAALERLDARDVAEATIVHRWNDGANTSAGERAFVPTWGPNANGTANIVNRDRWQDTGAGGYGGPAVMASIALGDTDPATVMGRVTGRAWWRAVEHLRSLGFDIPECVRTDGGTATAEVGGPADVALLPDLPRARRWGDLQPDRREDDGLTLDAVRERTQTALASAVQRGDRVVLDAPPSAGKSYSVVAAAAETGKPVTVLVQRGNEETYDELRRLCDEFDLSAKRLPSPFEFCPTFMGEAGEDWFTRVTDRYDRGATPANIHAHAQDYFGATLPCNHDGQCPYSALWRFDAEDYDVLLGHPTHALNDRVIAGRTVVIDEYPGAAFLRTFDAGAEWTPGRAASAFLAATPGLPFADVAAMLDADPDGDRVREALAWFADEGTDRDDDAAGRPGGGHADGPAVTLGLLGHHASAAACRDAGIAVHDAGPGFTRTTLPGGRGFAVRGLTNSDERRVGVFRPPDYRHTHGLVGLDGTPVHGLWETAVGTRLDARSVLSDDEKAAFVRGTQGMTVVRTTDSAAPVSSGNWVRPETVAALCEAVRDRHGERPALLTSAAVSATLDAAADAGDYPTDLLPDPDVYYGNLIGSNKLVGERLGVVFGSRHFGDAHVGLWTALAGETFDTPDRSDTENRGMGLSYGGSGFGDEVLRQMREQQTAQAMLRFGRDGGGATVYVHTAALPDWVPVHDTGEVIRTRSAGERAVLAACRDLADEQEQGDDGWTSADVAAHPDVDVGQRQARTHLRRLADAGVLAQRGAGRTHRYAPGDDDALDTANVSADVNLPEPPDSAADGDDDPVNGAGVLHSNNPEVSRYRVSTWDFRFDTPWHGRSDTDAAEGVDPPPEPVADGSDSPG</sequence>
<dbReference type="EMBL" id="JBHUDC010000003">
    <property type="protein sequence ID" value="MFD1513032.1"/>
    <property type="molecule type" value="Genomic_DNA"/>
</dbReference>
<evidence type="ECO:0000313" key="3">
    <source>
        <dbReference type="Proteomes" id="UP001597187"/>
    </source>
</evidence>
<dbReference type="Proteomes" id="UP001597187">
    <property type="component" value="Unassembled WGS sequence"/>
</dbReference>
<dbReference type="RefSeq" id="WP_250873004.1">
    <property type="nucleotide sequence ID" value="NZ_JALXFV010000003.1"/>
</dbReference>
<reference evidence="2 3" key="1">
    <citation type="journal article" date="2019" name="Int. J. Syst. Evol. Microbiol.">
        <title>The Global Catalogue of Microorganisms (GCM) 10K type strain sequencing project: providing services to taxonomists for standard genome sequencing and annotation.</title>
        <authorList>
            <consortium name="The Broad Institute Genomics Platform"/>
            <consortium name="The Broad Institute Genome Sequencing Center for Infectious Disease"/>
            <person name="Wu L."/>
            <person name="Ma J."/>
        </authorList>
    </citation>
    <scope>NUCLEOTIDE SEQUENCE [LARGE SCALE GENOMIC DNA]</scope>
    <source>
        <strain evidence="2 3">CGMCC 1.12563</strain>
    </source>
</reference>
<proteinExistence type="predicted"/>
<evidence type="ECO:0000256" key="1">
    <source>
        <dbReference type="SAM" id="MobiDB-lite"/>
    </source>
</evidence>
<organism evidence="2 3">
    <name type="scientific">Halomarina rubra</name>
    <dbReference type="NCBI Taxonomy" id="2071873"/>
    <lineage>
        <taxon>Archaea</taxon>
        <taxon>Methanobacteriati</taxon>
        <taxon>Methanobacteriota</taxon>
        <taxon>Stenosarchaea group</taxon>
        <taxon>Halobacteria</taxon>
        <taxon>Halobacteriales</taxon>
        <taxon>Natronomonadaceae</taxon>
        <taxon>Halomarina</taxon>
    </lineage>
</organism>
<feature type="region of interest" description="Disordered" evidence="1">
    <location>
        <begin position="1047"/>
        <end position="1102"/>
    </location>
</feature>
<comment type="caution">
    <text evidence="2">The sequence shown here is derived from an EMBL/GenBank/DDBJ whole genome shotgun (WGS) entry which is preliminary data.</text>
</comment>
<gene>
    <name evidence="2" type="ORF">ACFSBT_07030</name>
</gene>
<evidence type="ECO:0000313" key="2">
    <source>
        <dbReference type="EMBL" id="MFD1513032.1"/>
    </source>
</evidence>
<feature type="region of interest" description="Disordered" evidence="1">
    <location>
        <begin position="1114"/>
        <end position="1145"/>
    </location>
</feature>
<dbReference type="InterPro" id="IPR011991">
    <property type="entry name" value="ArsR-like_HTH"/>
</dbReference>
<protein>
    <submittedName>
        <fullName evidence="2">Uncharacterized protein</fullName>
    </submittedName>
</protein>
<feature type="compositionally biased region" description="Basic and acidic residues" evidence="1">
    <location>
        <begin position="1114"/>
        <end position="1124"/>
    </location>
</feature>
<dbReference type="CDD" id="cd00090">
    <property type="entry name" value="HTH_ARSR"/>
    <property type="match status" value="1"/>
</dbReference>
<name>A0ABD6ATU5_9EURY</name>
<dbReference type="AlphaFoldDB" id="A0ABD6ATU5"/>
<accession>A0ABD6ATU5</accession>